<dbReference type="AlphaFoldDB" id="A0A3P7R3P2"/>
<dbReference type="OrthoDB" id="10497764at2759"/>
<sequence>MSQSVFKLYAHSTNNANSIAGEQLYSATDSSSSEVIYVDTTPATEAISETFNGKKDASKRGKHSVLICSIPNTLKTYTFALARKGVRHDSYICVQCEKHKAWRSIKVSQEESTSYTWLDSR</sequence>
<gene>
    <name evidence="1" type="ORF">CGOC_LOCUS13578</name>
</gene>
<keyword evidence="2" id="KW-1185">Reference proteome</keyword>
<evidence type="ECO:0000313" key="2">
    <source>
        <dbReference type="Proteomes" id="UP000271889"/>
    </source>
</evidence>
<dbReference type="EMBL" id="UYRV01132760">
    <property type="protein sequence ID" value="VDN37816.1"/>
    <property type="molecule type" value="Genomic_DNA"/>
</dbReference>
<protein>
    <submittedName>
        <fullName evidence="1">Uncharacterized protein</fullName>
    </submittedName>
</protein>
<reference evidence="1 2" key="1">
    <citation type="submission" date="2018-11" db="EMBL/GenBank/DDBJ databases">
        <authorList>
            <consortium name="Pathogen Informatics"/>
        </authorList>
    </citation>
    <scope>NUCLEOTIDE SEQUENCE [LARGE SCALE GENOMIC DNA]</scope>
</reference>
<name>A0A3P7R3P2_CYLGO</name>
<organism evidence="1 2">
    <name type="scientific">Cylicostephanus goldi</name>
    <name type="common">Nematode worm</name>
    <dbReference type="NCBI Taxonomy" id="71465"/>
    <lineage>
        <taxon>Eukaryota</taxon>
        <taxon>Metazoa</taxon>
        <taxon>Ecdysozoa</taxon>
        <taxon>Nematoda</taxon>
        <taxon>Chromadorea</taxon>
        <taxon>Rhabditida</taxon>
        <taxon>Rhabditina</taxon>
        <taxon>Rhabditomorpha</taxon>
        <taxon>Strongyloidea</taxon>
        <taxon>Strongylidae</taxon>
        <taxon>Cylicostephanus</taxon>
    </lineage>
</organism>
<evidence type="ECO:0000313" key="1">
    <source>
        <dbReference type="EMBL" id="VDN37816.1"/>
    </source>
</evidence>
<proteinExistence type="predicted"/>
<accession>A0A3P7R3P2</accession>
<dbReference type="Proteomes" id="UP000271889">
    <property type="component" value="Unassembled WGS sequence"/>
</dbReference>